<keyword evidence="7" id="KW-1185">Reference proteome</keyword>
<proteinExistence type="predicted"/>
<dbReference type="InterPro" id="IPR036271">
    <property type="entry name" value="Tet_transcr_reg_TetR-rel_C_sf"/>
</dbReference>
<evidence type="ECO:0000313" key="5">
    <source>
        <dbReference type="EMBL" id="MBP2052020.1"/>
    </source>
</evidence>
<evidence type="ECO:0000256" key="2">
    <source>
        <dbReference type="PROSITE-ProRule" id="PRU00335"/>
    </source>
</evidence>
<dbReference type="KEGG" id="sgs:AVL59_16705"/>
<organism evidence="4 6">
    <name type="scientific">Streptomyces griseochromogenes</name>
    <dbReference type="NCBI Taxonomy" id="68214"/>
    <lineage>
        <taxon>Bacteria</taxon>
        <taxon>Bacillati</taxon>
        <taxon>Actinomycetota</taxon>
        <taxon>Actinomycetes</taxon>
        <taxon>Kitasatosporales</taxon>
        <taxon>Streptomycetaceae</taxon>
        <taxon>Streptomyces</taxon>
    </lineage>
</organism>
<dbReference type="PANTHER" id="PTHR30055">
    <property type="entry name" value="HTH-TYPE TRANSCRIPTIONAL REGULATOR RUTR"/>
    <property type="match status" value="1"/>
</dbReference>
<dbReference type="EMBL" id="CP016279">
    <property type="protein sequence ID" value="ANP56555.1"/>
    <property type="molecule type" value="Genomic_DNA"/>
</dbReference>
<dbReference type="Pfam" id="PF00440">
    <property type="entry name" value="TetR_N"/>
    <property type="match status" value="1"/>
</dbReference>
<dbReference type="AlphaFoldDB" id="A0A1B1BCJ0"/>
<dbReference type="GO" id="GO:0003700">
    <property type="term" value="F:DNA-binding transcription factor activity"/>
    <property type="evidence" value="ECO:0007669"/>
    <property type="project" value="TreeGrafter"/>
</dbReference>
<dbReference type="Pfam" id="PF17920">
    <property type="entry name" value="TetR_C_16"/>
    <property type="match status" value="1"/>
</dbReference>
<evidence type="ECO:0000259" key="3">
    <source>
        <dbReference type="PROSITE" id="PS50977"/>
    </source>
</evidence>
<reference evidence="4 6" key="1">
    <citation type="submission" date="2016-06" db="EMBL/GenBank/DDBJ databases">
        <title>Complete genome sequence of Streptomyces griseochromogenes ATCC 14511, the Blasticidin S producer.</title>
        <authorList>
            <person name="Wu L."/>
        </authorList>
    </citation>
    <scope>NUCLEOTIDE SEQUENCE [LARGE SCALE GENOMIC DNA]</scope>
    <source>
        <strain evidence="4 6">ATCC 14511</strain>
    </source>
</reference>
<dbReference type="PANTHER" id="PTHR30055:SF235">
    <property type="entry name" value="TRANSCRIPTIONAL REGULATORY PROTEIN"/>
    <property type="match status" value="1"/>
</dbReference>
<name>A0A1B1BCJ0_9ACTN</name>
<dbReference type="PROSITE" id="PS50977">
    <property type="entry name" value="HTH_TETR_2"/>
    <property type="match status" value="1"/>
</dbReference>
<dbReference type="InterPro" id="IPR041678">
    <property type="entry name" value="TetR_C_16"/>
</dbReference>
<dbReference type="SUPFAM" id="SSF48498">
    <property type="entry name" value="Tetracyclin repressor-like, C-terminal domain"/>
    <property type="match status" value="1"/>
</dbReference>
<keyword evidence="1 2" id="KW-0238">DNA-binding</keyword>
<dbReference type="RefSeq" id="WP_067317365.1">
    <property type="nucleotide sequence ID" value="NZ_CP016279.1"/>
</dbReference>
<feature type="domain" description="HTH tetR-type" evidence="3">
    <location>
        <begin position="8"/>
        <end position="68"/>
    </location>
</feature>
<sequence>MLPTGSGSTTRDAIHTAAAQLFRDQGFARTTVRRIAADAGTDPALVIRHFKTKELLFLETMHLTIDDAPLLDVPLEQLGERLAELLLDLDGSARGIFLALVHGSNEPQILDRLRKTHEDVFIVPLRSRLSGPDADLRARLAASMAGGLLYALWVAGDERLLRTDRKELITRYGALLQEVLTPRG</sequence>
<dbReference type="InterPro" id="IPR001647">
    <property type="entry name" value="HTH_TetR"/>
</dbReference>
<dbReference type="GO" id="GO:0000976">
    <property type="term" value="F:transcription cis-regulatory region binding"/>
    <property type="evidence" value="ECO:0007669"/>
    <property type="project" value="TreeGrafter"/>
</dbReference>
<dbReference type="EMBL" id="JAGGLP010000010">
    <property type="protein sequence ID" value="MBP2052020.1"/>
    <property type="molecule type" value="Genomic_DNA"/>
</dbReference>
<evidence type="ECO:0000256" key="1">
    <source>
        <dbReference type="ARBA" id="ARBA00023125"/>
    </source>
</evidence>
<dbReference type="InterPro" id="IPR050109">
    <property type="entry name" value="HTH-type_TetR-like_transc_reg"/>
</dbReference>
<gene>
    <name evidence="4" type="ORF">AVL59_16705</name>
    <name evidence="5" type="ORF">J2Z21_005002</name>
</gene>
<evidence type="ECO:0000313" key="6">
    <source>
        <dbReference type="Proteomes" id="UP000092659"/>
    </source>
</evidence>
<dbReference type="Proteomes" id="UP001519309">
    <property type="component" value="Unassembled WGS sequence"/>
</dbReference>
<dbReference type="SUPFAM" id="SSF46689">
    <property type="entry name" value="Homeodomain-like"/>
    <property type="match status" value="1"/>
</dbReference>
<reference evidence="5 7" key="2">
    <citation type="submission" date="2021-03" db="EMBL/GenBank/DDBJ databases">
        <title>Genomic Encyclopedia of Type Strains, Phase IV (KMG-IV): sequencing the most valuable type-strain genomes for metagenomic binning, comparative biology and taxonomic classification.</title>
        <authorList>
            <person name="Goeker M."/>
        </authorList>
    </citation>
    <scope>NUCLEOTIDE SEQUENCE [LARGE SCALE GENOMIC DNA]</scope>
    <source>
        <strain evidence="5 7">DSM 40499</strain>
    </source>
</reference>
<dbReference type="OrthoDB" id="3210235at2"/>
<dbReference type="InterPro" id="IPR009057">
    <property type="entry name" value="Homeodomain-like_sf"/>
</dbReference>
<evidence type="ECO:0000313" key="7">
    <source>
        <dbReference type="Proteomes" id="UP001519309"/>
    </source>
</evidence>
<dbReference type="Gene3D" id="1.10.357.10">
    <property type="entry name" value="Tetracycline Repressor, domain 2"/>
    <property type="match status" value="1"/>
</dbReference>
<dbReference type="Proteomes" id="UP000092659">
    <property type="component" value="Chromosome"/>
</dbReference>
<accession>A0A1B1BCJ0</accession>
<dbReference type="PRINTS" id="PR00455">
    <property type="entry name" value="HTHTETR"/>
</dbReference>
<protein>
    <submittedName>
        <fullName evidence="5">AcrR family transcriptional regulator</fullName>
    </submittedName>
    <submittedName>
        <fullName evidence="4">TetR family transcriptional regulator</fullName>
    </submittedName>
</protein>
<evidence type="ECO:0000313" key="4">
    <source>
        <dbReference type="EMBL" id="ANP56555.1"/>
    </source>
</evidence>
<feature type="DNA-binding region" description="H-T-H motif" evidence="2">
    <location>
        <begin position="31"/>
        <end position="50"/>
    </location>
</feature>